<name>A0A0B1RZU9_OESDE</name>
<evidence type="ECO:0000313" key="3">
    <source>
        <dbReference type="Proteomes" id="UP000053660"/>
    </source>
</evidence>
<feature type="signal peptide" evidence="1">
    <location>
        <begin position="1"/>
        <end position="21"/>
    </location>
</feature>
<organism evidence="2 3">
    <name type="scientific">Oesophagostomum dentatum</name>
    <name type="common">Nodular worm</name>
    <dbReference type="NCBI Taxonomy" id="61180"/>
    <lineage>
        <taxon>Eukaryota</taxon>
        <taxon>Metazoa</taxon>
        <taxon>Ecdysozoa</taxon>
        <taxon>Nematoda</taxon>
        <taxon>Chromadorea</taxon>
        <taxon>Rhabditida</taxon>
        <taxon>Rhabditina</taxon>
        <taxon>Rhabditomorpha</taxon>
        <taxon>Strongyloidea</taxon>
        <taxon>Strongylidae</taxon>
        <taxon>Oesophagostomum</taxon>
    </lineage>
</organism>
<keyword evidence="3" id="KW-1185">Reference proteome</keyword>
<protein>
    <submittedName>
        <fullName evidence="2">Transthyretin-like family protein</fullName>
    </submittedName>
</protein>
<feature type="chain" id="PRO_5002064243" evidence="1">
    <location>
        <begin position="22"/>
        <end position="121"/>
    </location>
</feature>
<evidence type="ECO:0000313" key="2">
    <source>
        <dbReference type="EMBL" id="KHJ76777.1"/>
    </source>
</evidence>
<sequence>MLTILLFICRLTTYFSIYCFGQNFRSFQGKRDLTGIRAIDALDPDDKAGLTVVDSEDGMFKVEGCASDIDWLGPIHINRPEFYFKVRHLCNSDVLEEVTVFPPAMKVFAPKTMDYFLDNPI</sequence>
<dbReference type="Gene3D" id="2.60.40.3330">
    <property type="match status" value="1"/>
</dbReference>
<gene>
    <name evidence="2" type="ORF">OESDEN_23603</name>
</gene>
<proteinExistence type="predicted"/>
<feature type="non-terminal residue" evidence="2">
    <location>
        <position position="121"/>
    </location>
</feature>
<dbReference type="Proteomes" id="UP000053660">
    <property type="component" value="Unassembled WGS sequence"/>
</dbReference>
<accession>A0A0B1RZU9</accession>
<evidence type="ECO:0000256" key="1">
    <source>
        <dbReference type="SAM" id="SignalP"/>
    </source>
</evidence>
<dbReference type="EMBL" id="KN611419">
    <property type="protein sequence ID" value="KHJ76777.1"/>
    <property type="molecule type" value="Genomic_DNA"/>
</dbReference>
<dbReference type="InterPro" id="IPR038479">
    <property type="entry name" value="Transthyretin-like_sf"/>
</dbReference>
<keyword evidence="1" id="KW-0732">Signal</keyword>
<dbReference type="OrthoDB" id="5781683at2759"/>
<reference evidence="2 3" key="1">
    <citation type="submission" date="2014-03" db="EMBL/GenBank/DDBJ databases">
        <title>Draft genome of the hookworm Oesophagostomum dentatum.</title>
        <authorList>
            <person name="Mitreva M."/>
        </authorList>
    </citation>
    <scope>NUCLEOTIDE SEQUENCE [LARGE SCALE GENOMIC DNA]</scope>
    <source>
        <strain evidence="2 3">OD-Hann</strain>
    </source>
</reference>
<dbReference type="AlphaFoldDB" id="A0A0B1RZU9"/>